<dbReference type="EMBL" id="GEBQ01005475">
    <property type="protein sequence ID" value="JAT34502.1"/>
    <property type="molecule type" value="Transcribed_RNA"/>
</dbReference>
<reference evidence="2" key="1">
    <citation type="submission" date="2015-11" db="EMBL/GenBank/DDBJ databases">
        <title>De novo transcriptome assembly of four potential Pierce s Disease insect vectors from Arizona vineyards.</title>
        <authorList>
            <person name="Tassone E.E."/>
        </authorList>
    </citation>
    <scope>NUCLEOTIDE SEQUENCE</scope>
</reference>
<gene>
    <name evidence="2" type="ORF">g.51481</name>
</gene>
<feature type="non-terminal residue" evidence="2">
    <location>
        <position position="102"/>
    </location>
</feature>
<evidence type="ECO:0000256" key="1">
    <source>
        <dbReference type="SAM" id="MobiDB-lite"/>
    </source>
</evidence>
<dbReference type="AlphaFoldDB" id="A0A1B6MF35"/>
<name>A0A1B6MF35_9HEMI</name>
<feature type="non-terminal residue" evidence="2">
    <location>
        <position position="1"/>
    </location>
</feature>
<evidence type="ECO:0000313" key="2">
    <source>
        <dbReference type="EMBL" id="JAT34502.1"/>
    </source>
</evidence>
<proteinExistence type="predicted"/>
<protein>
    <submittedName>
        <fullName evidence="2">Uncharacterized protein</fullName>
    </submittedName>
</protein>
<sequence>RIVLIMSDVINTSENDRILVESSEEDDDFDVSRYTSAAELSDELVEEDPLSDDSEIEGDGENDDVVGLDDDAEFVLGKDGETIWCLSEVAHITKTKSVNIVK</sequence>
<accession>A0A1B6MF35</accession>
<organism evidence="2">
    <name type="scientific">Graphocephala atropunctata</name>
    <dbReference type="NCBI Taxonomy" id="36148"/>
    <lineage>
        <taxon>Eukaryota</taxon>
        <taxon>Metazoa</taxon>
        <taxon>Ecdysozoa</taxon>
        <taxon>Arthropoda</taxon>
        <taxon>Hexapoda</taxon>
        <taxon>Insecta</taxon>
        <taxon>Pterygota</taxon>
        <taxon>Neoptera</taxon>
        <taxon>Paraneoptera</taxon>
        <taxon>Hemiptera</taxon>
        <taxon>Auchenorrhyncha</taxon>
        <taxon>Membracoidea</taxon>
        <taxon>Cicadellidae</taxon>
        <taxon>Cicadellinae</taxon>
        <taxon>Cicadellini</taxon>
        <taxon>Graphocephala</taxon>
    </lineage>
</organism>
<feature type="region of interest" description="Disordered" evidence="1">
    <location>
        <begin position="40"/>
        <end position="64"/>
    </location>
</feature>